<dbReference type="GO" id="GO:0006355">
    <property type="term" value="P:regulation of DNA-templated transcription"/>
    <property type="evidence" value="ECO:0007669"/>
    <property type="project" value="TreeGrafter"/>
</dbReference>
<keyword evidence="3" id="KW-0539">Nucleus</keyword>
<dbReference type="PROSITE" id="PS51634">
    <property type="entry name" value="CRC"/>
    <property type="match status" value="1"/>
</dbReference>
<evidence type="ECO:0000256" key="1">
    <source>
        <dbReference type="ARBA" id="ARBA00004123"/>
    </source>
</evidence>
<reference evidence="6" key="1">
    <citation type="journal article" date="2023" name="Plant J.">
        <title>Genome sequences and population genomics provide insights into the demographic history, inbreeding, and mutation load of two 'living fossil' tree species of Dipteronia.</title>
        <authorList>
            <person name="Feng Y."/>
            <person name="Comes H.P."/>
            <person name="Chen J."/>
            <person name="Zhu S."/>
            <person name="Lu R."/>
            <person name="Zhang X."/>
            <person name="Li P."/>
            <person name="Qiu J."/>
            <person name="Olsen K.M."/>
            <person name="Qiu Y."/>
        </authorList>
    </citation>
    <scope>NUCLEOTIDE SEQUENCE</scope>
    <source>
        <strain evidence="6">KIB01</strain>
    </source>
</reference>
<evidence type="ECO:0000259" key="5">
    <source>
        <dbReference type="PROSITE" id="PS51634"/>
    </source>
</evidence>
<evidence type="ECO:0000256" key="2">
    <source>
        <dbReference type="ARBA" id="ARBA00007267"/>
    </source>
</evidence>
<dbReference type="InterPro" id="IPR005172">
    <property type="entry name" value="CRC"/>
</dbReference>
<dbReference type="SMART" id="SM01114">
    <property type="entry name" value="CXC"/>
    <property type="match status" value="2"/>
</dbReference>
<dbReference type="InterPro" id="IPR033467">
    <property type="entry name" value="Tesmin/TSO1-like_CXC"/>
</dbReference>
<sequence>MAPNVSLGYLSPNRPKSYVKITDSVRDRSGFPPKPLNSVTNSVTERSGIFQPEKLLKQLVFTEFGLYPVSAMPSKEFLLSLAEPFRPPHLPPCSPVSVVKLESTRSRRKPNMNANNVAVKDRKGCHCKKSRCLKLYCDCFAAGEYCDGCNCNCCRNTIEHEALREEATEIILERNPNAFRPKIYRSSRSYQDNGDDSKDAPKMGKHNRGCHCKKTECLKKYCECFQAKVLCSENCKCMNCKNYEGCAERMALCGKEYDHTKSNDRFEECEETMAVSCGNNKNSNVYLYLEGCEEEEIAVSGGDKKHKEICIHQTIPPISTVLTLSSPGFSQTYKKRKFQKFLDLNDKDTPLQELKNDQQKNPPTFSGPLPISHASSVDPIGDVSSAKLGSSKSTCGSLLTDIILSQDLKELCSILVSVSEATKILTEKNGMPDIQAVKDNLTASNFEVHEKENWHEESHVQKKAPDDHLSDNFLSGDIGINDGQASFLRTISLMYNEKNELFMRSSNSTQILNHVCIADGYAGQERHILASFRDYLKKLIVLGNLEGQGHLPSPQITGSIIRRSQKLELPHKKATESYD</sequence>
<dbReference type="Proteomes" id="UP001280121">
    <property type="component" value="Unassembled WGS sequence"/>
</dbReference>
<evidence type="ECO:0000256" key="4">
    <source>
        <dbReference type="SAM" id="MobiDB-lite"/>
    </source>
</evidence>
<evidence type="ECO:0000313" key="6">
    <source>
        <dbReference type="EMBL" id="KAK2654797.1"/>
    </source>
</evidence>
<dbReference type="AlphaFoldDB" id="A0AAD9X8P4"/>
<dbReference type="EMBL" id="JANJYI010000004">
    <property type="protein sequence ID" value="KAK2654797.1"/>
    <property type="molecule type" value="Genomic_DNA"/>
</dbReference>
<proteinExistence type="inferred from homology"/>
<dbReference type="InterPro" id="IPR028307">
    <property type="entry name" value="Lin-54_fam"/>
</dbReference>
<gene>
    <name evidence="6" type="ORF">Ddye_014653</name>
</gene>
<name>A0AAD9X8P4_9ROSI</name>
<evidence type="ECO:0000256" key="3">
    <source>
        <dbReference type="ARBA" id="ARBA00023242"/>
    </source>
</evidence>
<dbReference type="Pfam" id="PF03638">
    <property type="entry name" value="TCR"/>
    <property type="match status" value="2"/>
</dbReference>
<keyword evidence="7" id="KW-1185">Reference proteome</keyword>
<protein>
    <recommendedName>
        <fullName evidence="5">CRC domain-containing protein</fullName>
    </recommendedName>
</protein>
<comment type="caution">
    <text evidence="6">The sequence shown here is derived from an EMBL/GenBank/DDBJ whole genome shotgun (WGS) entry which is preliminary data.</text>
</comment>
<feature type="domain" description="CRC" evidence="5">
    <location>
        <begin position="121"/>
        <end position="245"/>
    </location>
</feature>
<comment type="subcellular location">
    <subcellularLocation>
        <location evidence="1">Nucleus</location>
    </subcellularLocation>
</comment>
<feature type="region of interest" description="Disordered" evidence="4">
    <location>
        <begin position="187"/>
        <end position="208"/>
    </location>
</feature>
<feature type="region of interest" description="Disordered" evidence="4">
    <location>
        <begin position="353"/>
        <end position="372"/>
    </location>
</feature>
<organism evidence="6 7">
    <name type="scientific">Dipteronia dyeriana</name>
    <dbReference type="NCBI Taxonomy" id="168575"/>
    <lineage>
        <taxon>Eukaryota</taxon>
        <taxon>Viridiplantae</taxon>
        <taxon>Streptophyta</taxon>
        <taxon>Embryophyta</taxon>
        <taxon>Tracheophyta</taxon>
        <taxon>Spermatophyta</taxon>
        <taxon>Magnoliopsida</taxon>
        <taxon>eudicotyledons</taxon>
        <taxon>Gunneridae</taxon>
        <taxon>Pentapetalae</taxon>
        <taxon>rosids</taxon>
        <taxon>malvids</taxon>
        <taxon>Sapindales</taxon>
        <taxon>Sapindaceae</taxon>
        <taxon>Hippocastanoideae</taxon>
        <taxon>Acereae</taxon>
        <taxon>Dipteronia</taxon>
    </lineage>
</organism>
<comment type="similarity">
    <text evidence="2">Belongs to the lin-54 family.</text>
</comment>
<accession>A0AAD9X8P4</accession>
<evidence type="ECO:0000313" key="7">
    <source>
        <dbReference type="Proteomes" id="UP001280121"/>
    </source>
</evidence>
<dbReference type="PANTHER" id="PTHR12446:SF64">
    <property type="entry name" value="TESMIN_TSO1-LIKE CXC DOMAIN-CONTAINING PROTEIN"/>
    <property type="match status" value="1"/>
</dbReference>
<dbReference type="PANTHER" id="PTHR12446">
    <property type="entry name" value="TESMIN/TSO1-RELATED"/>
    <property type="match status" value="1"/>
</dbReference>
<dbReference type="GO" id="GO:0005634">
    <property type="term" value="C:nucleus"/>
    <property type="evidence" value="ECO:0007669"/>
    <property type="project" value="UniProtKB-SubCell"/>
</dbReference>